<name>A0A2U1NPR4_ARTAN</name>
<protein>
    <submittedName>
        <fullName evidence="3">Pentatricopeptide repeat-containing protein</fullName>
    </submittedName>
</protein>
<feature type="transmembrane region" description="Helical" evidence="2">
    <location>
        <begin position="126"/>
        <end position="144"/>
    </location>
</feature>
<keyword evidence="1" id="KW-0175">Coiled coil</keyword>
<proteinExistence type="predicted"/>
<feature type="transmembrane region" description="Helical" evidence="2">
    <location>
        <begin position="266"/>
        <end position="286"/>
    </location>
</feature>
<feature type="transmembrane region" description="Helical" evidence="2">
    <location>
        <begin position="191"/>
        <end position="212"/>
    </location>
</feature>
<feature type="coiled-coil region" evidence="1">
    <location>
        <begin position="441"/>
        <end position="482"/>
    </location>
</feature>
<comment type="caution">
    <text evidence="3">The sequence shown here is derived from an EMBL/GenBank/DDBJ whole genome shotgun (WGS) entry which is preliminary data.</text>
</comment>
<dbReference type="EMBL" id="PKPP01002401">
    <property type="protein sequence ID" value="PWA75495.1"/>
    <property type="molecule type" value="Genomic_DNA"/>
</dbReference>
<accession>A0A2U1NPR4</accession>
<evidence type="ECO:0000256" key="2">
    <source>
        <dbReference type="SAM" id="Phobius"/>
    </source>
</evidence>
<feature type="transmembrane region" description="Helical" evidence="2">
    <location>
        <begin position="54"/>
        <end position="73"/>
    </location>
</feature>
<dbReference type="Proteomes" id="UP000245207">
    <property type="component" value="Unassembled WGS sequence"/>
</dbReference>
<dbReference type="AlphaFoldDB" id="A0A2U1NPR4"/>
<feature type="transmembrane region" description="Helical" evidence="2">
    <location>
        <begin position="381"/>
        <end position="399"/>
    </location>
</feature>
<keyword evidence="2" id="KW-1133">Transmembrane helix</keyword>
<gene>
    <name evidence="3" type="ORF">CTI12_AA240710</name>
</gene>
<keyword evidence="2" id="KW-0472">Membrane</keyword>
<evidence type="ECO:0000313" key="4">
    <source>
        <dbReference type="Proteomes" id="UP000245207"/>
    </source>
</evidence>
<keyword evidence="4" id="KW-1185">Reference proteome</keyword>
<feature type="transmembrane region" description="Helical" evidence="2">
    <location>
        <begin position="306"/>
        <end position="325"/>
    </location>
</feature>
<evidence type="ECO:0000313" key="3">
    <source>
        <dbReference type="EMBL" id="PWA75495.1"/>
    </source>
</evidence>
<evidence type="ECO:0000256" key="1">
    <source>
        <dbReference type="SAM" id="Coils"/>
    </source>
</evidence>
<dbReference type="PANTHER" id="PTHR35307">
    <property type="entry name" value="PROTEIN, PUTATIVE-RELATED"/>
    <property type="match status" value="1"/>
</dbReference>
<keyword evidence="2" id="KW-0812">Transmembrane</keyword>
<sequence length="766" mass="87367">MSSPHFSSADCYDILDSLIACNNVSCALLDERKKSFMQDLCHDVEAHEEYSKPMVLIGIYIAIASLFCIVAMVADLFHGFQKRKIWFPCKFFSLNAASITVIAVAMKLPVDLSSPMPGVVDQATKLGSMAFMCTLMANLMPSLASMDNKSLFANFIGLVIFVITMIVNICIEINTGVIGHRDKSYLFAEVAYIYVAVMLLLLIILTSSVIAIPPLKQILEMKYRVLSKTTLKDQHTTLENLRQYVRKYWVMVETSSPQFVMAHNPLLFACGIICVFTAVLNLYVLLTILGHSAYLDCDSDYEWSMLAIHITQFTGVVVGSITPLFRCDTVLSFKLFTKSDRNYLTNFKVEDYWIQMLSEWKEIQIPFLSSRRRSRTLVHKLKSLLLNLCIGLQTIIVVSCKMIRLIQLLLVIFAVYCTCCLKSLKEMLYTSSIASKSHDTKEDLQMYVLQLEDEMRLAEKTLKGILKSMEHLIQKAEKEENNNLLKFLEKSIAFNGVANFDMDQFLEKSIAFNGVANFDMDQVEPLIFFKLPNSWSLPVVTLTCIAIVLPNIPKDIVNSLVKYVGEGLVYTRLIEENLNSASEYVNIQKATMNLWREVEDRRKWLETTLERSTYNGKTSWEIIQWFSDRAKEIVMENISSTHGELVENLSNKLIAANSMYYISQTLLLSYKSSIKTLREEELFSLLHGMIADIMVACFTNIPRVIIMKCHESVIEKREASVEAAVRLLGKTAEIIDRLEVRKLLNMDPDKMAFIDEWRLHLKQSIP</sequence>
<dbReference type="OrthoDB" id="1915303at2759"/>
<organism evidence="3 4">
    <name type="scientific">Artemisia annua</name>
    <name type="common">Sweet wormwood</name>
    <dbReference type="NCBI Taxonomy" id="35608"/>
    <lineage>
        <taxon>Eukaryota</taxon>
        <taxon>Viridiplantae</taxon>
        <taxon>Streptophyta</taxon>
        <taxon>Embryophyta</taxon>
        <taxon>Tracheophyta</taxon>
        <taxon>Spermatophyta</taxon>
        <taxon>Magnoliopsida</taxon>
        <taxon>eudicotyledons</taxon>
        <taxon>Gunneridae</taxon>
        <taxon>Pentapetalae</taxon>
        <taxon>asterids</taxon>
        <taxon>campanulids</taxon>
        <taxon>Asterales</taxon>
        <taxon>Asteraceae</taxon>
        <taxon>Asteroideae</taxon>
        <taxon>Anthemideae</taxon>
        <taxon>Artemisiinae</taxon>
        <taxon>Artemisia</taxon>
    </lineage>
</organism>
<dbReference type="PANTHER" id="PTHR35307:SF8">
    <property type="entry name" value="GUSTATORY RECEPTOR"/>
    <property type="match status" value="1"/>
</dbReference>
<feature type="transmembrane region" description="Helical" evidence="2">
    <location>
        <begin position="151"/>
        <end position="171"/>
    </location>
</feature>
<feature type="transmembrane region" description="Helical" evidence="2">
    <location>
        <begin position="85"/>
        <end position="106"/>
    </location>
</feature>
<reference evidence="3 4" key="1">
    <citation type="journal article" date="2018" name="Mol. Plant">
        <title>The genome of Artemisia annua provides insight into the evolution of Asteraceae family and artemisinin biosynthesis.</title>
        <authorList>
            <person name="Shen Q."/>
            <person name="Zhang L."/>
            <person name="Liao Z."/>
            <person name="Wang S."/>
            <person name="Yan T."/>
            <person name="Shi P."/>
            <person name="Liu M."/>
            <person name="Fu X."/>
            <person name="Pan Q."/>
            <person name="Wang Y."/>
            <person name="Lv Z."/>
            <person name="Lu X."/>
            <person name="Zhang F."/>
            <person name="Jiang W."/>
            <person name="Ma Y."/>
            <person name="Chen M."/>
            <person name="Hao X."/>
            <person name="Li L."/>
            <person name="Tang Y."/>
            <person name="Lv G."/>
            <person name="Zhou Y."/>
            <person name="Sun X."/>
            <person name="Brodelius P.E."/>
            <person name="Rose J.K.C."/>
            <person name="Tang K."/>
        </authorList>
    </citation>
    <scope>NUCLEOTIDE SEQUENCE [LARGE SCALE GENOMIC DNA]</scope>
    <source>
        <strain evidence="4">cv. Huhao1</strain>
        <tissue evidence="3">Leaf</tissue>
    </source>
</reference>